<dbReference type="KEGG" id="ima:PO878_03875"/>
<feature type="compositionally biased region" description="Polar residues" evidence="1">
    <location>
        <begin position="98"/>
        <end position="109"/>
    </location>
</feature>
<evidence type="ECO:0000313" key="4">
    <source>
        <dbReference type="Proteomes" id="UP001216390"/>
    </source>
</evidence>
<feature type="region of interest" description="Disordered" evidence="1">
    <location>
        <begin position="90"/>
        <end position="124"/>
    </location>
</feature>
<sequence>MTWLEDVLRRSLEPRGFRVQTVTGWQTRGKPLPGMPRFITDHHTASSRRSGPSGSLRICIYGRPGLPGPLCHVHDSRDGVTTVVAAGRANHAGYGTNPDGSNPNSTSVGRESENDGLGEPWPTHQRESQVVGDAAILRHLGQPADHALGHREVDPRRKIDPTYDMDDHRRRVAQQMTGGTTPNPEELDMDEARLRQIIREETNDIRRGIMLDEASDEKVAEAGRRNYGSLRGWVGAIAEKVGVTREDAIRHDPTVPKG</sequence>
<dbReference type="SUPFAM" id="SSF55846">
    <property type="entry name" value="N-acetylmuramoyl-L-alanine amidase-like"/>
    <property type="match status" value="1"/>
</dbReference>
<dbReference type="GO" id="GO:0009253">
    <property type="term" value="P:peptidoglycan catabolic process"/>
    <property type="evidence" value="ECO:0007669"/>
    <property type="project" value="InterPro"/>
</dbReference>
<dbReference type="Gene3D" id="3.40.80.10">
    <property type="entry name" value="Peptidoglycan recognition protein-like"/>
    <property type="match status" value="1"/>
</dbReference>
<dbReference type="Pfam" id="PF01510">
    <property type="entry name" value="Amidase_2"/>
    <property type="match status" value="1"/>
</dbReference>
<dbReference type="RefSeq" id="WP_272737379.1">
    <property type="nucleotide sequence ID" value="NZ_CP116942.1"/>
</dbReference>
<dbReference type="EMBL" id="CP116942">
    <property type="protein sequence ID" value="WCO67861.1"/>
    <property type="molecule type" value="Genomic_DNA"/>
</dbReference>
<name>A0AAE9Y8S8_9ACTN</name>
<organism evidence="3 4">
    <name type="scientific">Iamia majanohamensis</name>
    <dbReference type="NCBI Taxonomy" id="467976"/>
    <lineage>
        <taxon>Bacteria</taxon>
        <taxon>Bacillati</taxon>
        <taxon>Actinomycetota</taxon>
        <taxon>Acidimicrobiia</taxon>
        <taxon>Acidimicrobiales</taxon>
        <taxon>Iamiaceae</taxon>
        <taxon>Iamia</taxon>
    </lineage>
</organism>
<feature type="domain" description="N-acetylmuramoyl-L-alanine amidase" evidence="2">
    <location>
        <begin position="24"/>
        <end position="162"/>
    </location>
</feature>
<dbReference type="AlphaFoldDB" id="A0AAE9Y8S8"/>
<dbReference type="GO" id="GO:0008745">
    <property type="term" value="F:N-acetylmuramoyl-L-alanine amidase activity"/>
    <property type="evidence" value="ECO:0007669"/>
    <property type="project" value="InterPro"/>
</dbReference>
<accession>A0AAE9Y8S8</accession>
<evidence type="ECO:0000313" key="3">
    <source>
        <dbReference type="EMBL" id="WCO67861.1"/>
    </source>
</evidence>
<dbReference type="InterPro" id="IPR036505">
    <property type="entry name" value="Amidase/PGRP_sf"/>
</dbReference>
<dbReference type="InterPro" id="IPR002502">
    <property type="entry name" value="Amidase_domain"/>
</dbReference>
<protein>
    <submittedName>
        <fullName evidence="3">N-acetylmuramoyl-L-alanine amidase</fullName>
    </submittedName>
</protein>
<dbReference type="Proteomes" id="UP001216390">
    <property type="component" value="Chromosome"/>
</dbReference>
<gene>
    <name evidence="3" type="ORF">PO878_03875</name>
</gene>
<proteinExistence type="predicted"/>
<reference evidence="3" key="1">
    <citation type="submission" date="2023-01" db="EMBL/GenBank/DDBJ databases">
        <title>The diversity of Class Acidimicrobiia in South China Sea sediment environments and the proposal of Iamia marina sp. nov., a novel species of the genus Iamia.</title>
        <authorList>
            <person name="He Y."/>
            <person name="Tian X."/>
        </authorList>
    </citation>
    <scope>NUCLEOTIDE SEQUENCE</scope>
    <source>
        <strain evidence="3">DSM 19957</strain>
    </source>
</reference>
<keyword evidence="4" id="KW-1185">Reference proteome</keyword>
<evidence type="ECO:0000259" key="2">
    <source>
        <dbReference type="SMART" id="SM00644"/>
    </source>
</evidence>
<dbReference type="SMART" id="SM00644">
    <property type="entry name" value="Ami_2"/>
    <property type="match status" value="1"/>
</dbReference>
<evidence type="ECO:0000256" key="1">
    <source>
        <dbReference type="SAM" id="MobiDB-lite"/>
    </source>
</evidence>